<comment type="caution">
    <text evidence="1">The sequence shown here is derived from an EMBL/GenBank/DDBJ whole genome shotgun (WGS) entry which is preliminary data.</text>
</comment>
<reference evidence="1" key="1">
    <citation type="submission" date="2022-07" db="EMBL/GenBank/DDBJ databases">
        <title>Phylogenomic reconstructions and comparative analyses of Kickxellomycotina fungi.</title>
        <authorList>
            <person name="Reynolds N.K."/>
            <person name="Stajich J.E."/>
            <person name="Barry K."/>
            <person name="Grigoriev I.V."/>
            <person name="Crous P."/>
            <person name="Smith M.E."/>
        </authorList>
    </citation>
    <scope>NUCLEOTIDE SEQUENCE</scope>
    <source>
        <strain evidence="1">NRRL 5244</strain>
    </source>
</reference>
<name>A0ACC1J1N8_9FUNG</name>
<proteinExistence type="predicted"/>
<gene>
    <name evidence="1" type="ORF">FBU59_005764</name>
</gene>
<evidence type="ECO:0000313" key="2">
    <source>
        <dbReference type="Proteomes" id="UP001150603"/>
    </source>
</evidence>
<protein>
    <submittedName>
        <fullName evidence="1">Uncharacterized protein</fullName>
    </submittedName>
</protein>
<sequence length="123" mass="13937">THGKLVLRHAFPNVVSAARTKEPIEVGCGTAVMPRLIERVISDEDFEKEARDAKERYDIVIRDKERLAYFRSFKVAVLDDPEAMSQMPRYGPDACPDCKFRLKDGTSFCSVCGLYPARPINKD</sequence>
<dbReference type="Proteomes" id="UP001150603">
    <property type="component" value="Unassembled WGS sequence"/>
</dbReference>
<accession>A0ACC1J1N8</accession>
<evidence type="ECO:0000313" key="1">
    <source>
        <dbReference type="EMBL" id="KAJ1934237.1"/>
    </source>
</evidence>
<organism evidence="1 2">
    <name type="scientific">Linderina macrospora</name>
    <dbReference type="NCBI Taxonomy" id="4868"/>
    <lineage>
        <taxon>Eukaryota</taxon>
        <taxon>Fungi</taxon>
        <taxon>Fungi incertae sedis</taxon>
        <taxon>Zoopagomycota</taxon>
        <taxon>Kickxellomycotina</taxon>
        <taxon>Kickxellomycetes</taxon>
        <taxon>Kickxellales</taxon>
        <taxon>Kickxellaceae</taxon>
        <taxon>Linderina</taxon>
    </lineage>
</organism>
<keyword evidence="2" id="KW-1185">Reference proteome</keyword>
<feature type="non-terminal residue" evidence="1">
    <location>
        <position position="1"/>
    </location>
</feature>
<dbReference type="EMBL" id="JANBPW010004731">
    <property type="protein sequence ID" value="KAJ1934237.1"/>
    <property type="molecule type" value="Genomic_DNA"/>
</dbReference>